<evidence type="ECO:0000313" key="3">
    <source>
        <dbReference type="Proteomes" id="UP000239899"/>
    </source>
</evidence>
<comment type="caution">
    <text evidence="2">The sequence shown here is derived from an EMBL/GenBank/DDBJ whole genome shotgun (WGS) entry which is preliminary data.</text>
</comment>
<keyword evidence="1" id="KW-0732">Signal</keyword>
<keyword evidence="3" id="KW-1185">Reference proteome</keyword>
<dbReference type="PROSITE" id="PS51257">
    <property type="entry name" value="PROKAR_LIPOPROTEIN"/>
    <property type="match status" value="1"/>
</dbReference>
<feature type="signal peptide" evidence="1">
    <location>
        <begin position="1"/>
        <end position="40"/>
    </location>
</feature>
<dbReference type="EMBL" id="LHPG02000010">
    <property type="protein sequence ID" value="PRW51164.1"/>
    <property type="molecule type" value="Genomic_DNA"/>
</dbReference>
<evidence type="ECO:0000313" key="2">
    <source>
        <dbReference type="EMBL" id="PRW51164.1"/>
    </source>
</evidence>
<accession>A0A2P6TPA7</accession>
<proteinExistence type="predicted"/>
<evidence type="ECO:0000256" key="1">
    <source>
        <dbReference type="SAM" id="SignalP"/>
    </source>
</evidence>
<dbReference type="Proteomes" id="UP000239899">
    <property type="component" value="Unassembled WGS sequence"/>
</dbReference>
<reference evidence="2 3" key="1">
    <citation type="journal article" date="2018" name="Plant J.">
        <title>Genome sequences of Chlorella sorokiniana UTEX 1602 and Micractinium conductrix SAG 241.80: implications to maltose excretion by a green alga.</title>
        <authorList>
            <person name="Arriola M.B."/>
            <person name="Velmurugan N."/>
            <person name="Zhang Y."/>
            <person name="Plunkett M.H."/>
            <person name="Hondzo H."/>
            <person name="Barney B.M."/>
        </authorList>
    </citation>
    <scope>NUCLEOTIDE SEQUENCE [LARGE SCALE GENOMIC DNA]</scope>
    <source>
        <strain evidence="3">UTEX 1602</strain>
    </source>
</reference>
<gene>
    <name evidence="2" type="ORF">C2E21_5622</name>
</gene>
<organism evidence="2 3">
    <name type="scientific">Chlorella sorokiniana</name>
    <name type="common">Freshwater green alga</name>
    <dbReference type="NCBI Taxonomy" id="3076"/>
    <lineage>
        <taxon>Eukaryota</taxon>
        <taxon>Viridiplantae</taxon>
        <taxon>Chlorophyta</taxon>
        <taxon>core chlorophytes</taxon>
        <taxon>Trebouxiophyceae</taxon>
        <taxon>Chlorellales</taxon>
        <taxon>Chlorellaceae</taxon>
        <taxon>Chlorella clade</taxon>
        <taxon>Chlorella</taxon>
    </lineage>
</organism>
<name>A0A2P6TPA7_CHLSO</name>
<feature type="chain" id="PRO_5015197287" evidence="1">
    <location>
        <begin position="41"/>
        <end position="206"/>
    </location>
</feature>
<dbReference type="OrthoDB" id="10372620at2759"/>
<dbReference type="AlphaFoldDB" id="A0A2P6TPA7"/>
<protein>
    <submittedName>
        <fullName evidence="2">OS-9 isoform X3</fullName>
    </submittedName>
</protein>
<sequence>MPPQSMKQQLQQWRLRRRAAPALLLALAAGLACLVPPAVAAPHRADLDSPSARALLDKQDAECGTVVIPTLSVDDPAAVVTLDVDPPAADGSKAPQGPPRHFRQYQVIYKTEVLIREFPEHFMYSLGTYDPDASNETVQVFHGGEPYLKNEDCPGPSRATVTYACKEDAPEGQERLVEAREASPGSCDFRLTVETRRVCVRPLDEL</sequence>